<dbReference type="STRING" id="571298.SAMN04488026_100259"/>
<dbReference type="Proteomes" id="UP000199382">
    <property type="component" value="Unassembled WGS sequence"/>
</dbReference>
<dbReference type="OrthoDB" id="7875768at2"/>
<accession>A0A1G8JTG4</accession>
<dbReference type="RefSeq" id="WP_093148092.1">
    <property type="nucleotide sequence ID" value="NZ_FNEK01000002.1"/>
</dbReference>
<proteinExistence type="predicted"/>
<dbReference type="EMBL" id="FNEK01000002">
    <property type="protein sequence ID" value="SDI34502.1"/>
    <property type="molecule type" value="Genomic_DNA"/>
</dbReference>
<name>A0A1G8JTG4_9RHOB</name>
<evidence type="ECO:0000313" key="3">
    <source>
        <dbReference type="Proteomes" id="UP000199382"/>
    </source>
</evidence>
<feature type="region of interest" description="Disordered" evidence="1">
    <location>
        <begin position="226"/>
        <end position="249"/>
    </location>
</feature>
<organism evidence="2 3">
    <name type="scientific">Aliiruegeria lutimaris</name>
    <dbReference type="NCBI Taxonomy" id="571298"/>
    <lineage>
        <taxon>Bacteria</taxon>
        <taxon>Pseudomonadati</taxon>
        <taxon>Pseudomonadota</taxon>
        <taxon>Alphaproteobacteria</taxon>
        <taxon>Rhodobacterales</taxon>
        <taxon>Roseobacteraceae</taxon>
        <taxon>Aliiruegeria</taxon>
    </lineage>
</organism>
<evidence type="ECO:0000256" key="1">
    <source>
        <dbReference type="SAM" id="MobiDB-lite"/>
    </source>
</evidence>
<dbReference type="AlphaFoldDB" id="A0A1G8JTG4"/>
<evidence type="ECO:0000313" key="2">
    <source>
        <dbReference type="EMBL" id="SDI34502.1"/>
    </source>
</evidence>
<sequence>MSDPVSNADIEDVLSSIRRLVAGDKPDETGAADATQAEAPKDAAPHQPPVQGEEALVLTPSLRVEETEEQDAPSVLQDPETDRWEEDGEMDREPSASDAPDPETARGLESEPAEELAFSAVSPKEPVDAEDAALELPTFIRPLTTPADSEVPPKRVAAESDLADSEHLEEQISDDETLQARPAPRAGFMFSPLRKQENDSPFDDEVDEPQAPFLDASDAVEAGEIEEPAAVAEADRPPASEPEAETDMTAAPRESHLHLTVGSAEEVGVLDPWSADLDDAVSARSEEYEESQLEAPDNLFASGTVALDEEALREMVSEMLHKELRGALGERITRNVRKLVRREIHRALASRDFD</sequence>
<feature type="compositionally biased region" description="Basic and acidic residues" evidence="1">
    <location>
        <begin position="151"/>
        <end position="170"/>
    </location>
</feature>
<reference evidence="2 3" key="1">
    <citation type="submission" date="2016-10" db="EMBL/GenBank/DDBJ databases">
        <authorList>
            <person name="de Groot N.N."/>
        </authorList>
    </citation>
    <scope>NUCLEOTIDE SEQUENCE [LARGE SCALE GENOMIC DNA]</scope>
    <source>
        <strain evidence="2 3">DSM 25294</strain>
    </source>
</reference>
<keyword evidence="3" id="KW-1185">Reference proteome</keyword>
<feature type="region of interest" description="Disordered" evidence="1">
    <location>
        <begin position="19"/>
        <end position="212"/>
    </location>
</feature>
<gene>
    <name evidence="2" type="ORF">SAMN04488026_100259</name>
</gene>
<protein>
    <submittedName>
        <fullName evidence="2">Uncharacterized protein</fullName>
    </submittedName>
</protein>